<keyword evidence="2" id="KW-0862">Zinc</keyword>
<keyword evidence="1" id="KW-0963">Cytoplasm</keyword>
<dbReference type="RefSeq" id="WP_104229647.1">
    <property type="nucleotide sequence ID" value="NZ_PSNW01000003.1"/>
</dbReference>
<sequence length="288" mass="32090">MNELRELLFPERGVRGAYVDLREGIQDMTGWRHYAPDVYRLLGQALAATPLLASHLKFEGRINLQFKGNGALQLLVTQIDHQLELRGMAKTTPDAAGPFGELMGDGMLAMVMEPARGTQYYQAIVEVAGESLAEALEGYFTQSEQLATFIRLAAGPDRLVGLMLQRLPSDEVKDGDAHWEHMLALAHTVSEPEMLAKDGETLLRHLFHEEDRRVFEPRPVNLRCRCSHASISAMLLGLGQEELQPVLEQHGRVAVTCEFCGREYSYSESDIRALLDADSATGDNQTRQ</sequence>
<dbReference type="EMBL" id="PSNW01000003">
    <property type="protein sequence ID" value="PPE74489.1"/>
    <property type="molecule type" value="Genomic_DNA"/>
</dbReference>
<proteinExistence type="predicted"/>
<evidence type="ECO:0000256" key="5">
    <source>
        <dbReference type="ARBA" id="ARBA00023284"/>
    </source>
</evidence>
<dbReference type="Gene3D" id="3.90.1280.10">
    <property type="entry name" value="HSP33 redox switch-like"/>
    <property type="match status" value="1"/>
</dbReference>
<comment type="caution">
    <text evidence="6">The sequence shown here is derived from an EMBL/GenBank/DDBJ whole genome shotgun (WGS) entry which is preliminary data.</text>
</comment>
<dbReference type="InterPro" id="IPR016154">
    <property type="entry name" value="Heat_shock_Hsp33_C"/>
</dbReference>
<keyword evidence="4" id="KW-0143">Chaperone</keyword>
<evidence type="ECO:0000256" key="2">
    <source>
        <dbReference type="ARBA" id="ARBA00022833"/>
    </source>
</evidence>
<dbReference type="InterPro" id="IPR016153">
    <property type="entry name" value="Heat_shock_Hsp33_N"/>
</dbReference>
<name>A0A2S5THN1_9GAMM</name>
<dbReference type="GO" id="GO:0042026">
    <property type="term" value="P:protein refolding"/>
    <property type="evidence" value="ECO:0007669"/>
    <property type="project" value="TreeGrafter"/>
</dbReference>
<evidence type="ECO:0000313" key="7">
    <source>
        <dbReference type="Proteomes" id="UP000238220"/>
    </source>
</evidence>
<keyword evidence="7" id="KW-1185">Reference proteome</keyword>
<dbReference type="AlphaFoldDB" id="A0A2S5THN1"/>
<dbReference type="GO" id="GO:0005737">
    <property type="term" value="C:cytoplasm"/>
    <property type="evidence" value="ECO:0007669"/>
    <property type="project" value="InterPro"/>
</dbReference>
<dbReference type="InterPro" id="IPR000397">
    <property type="entry name" value="Heat_shock_Hsp33"/>
</dbReference>
<dbReference type="PANTHER" id="PTHR30111">
    <property type="entry name" value="33 KDA CHAPERONIN"/>
    <property type="match status" value="1"/>
</dbReference>
<reference evidence="6 7" key="1">
    <citation type="submission" date="2018-02" db="EMBL/GenBank/DDBJ databases">
        <title>Genome sequencing of Solimonas sp. HR-BB.</title>
        <authorList>
            <person name="Lee Y."/>
            <person name="Jeon C.O."/>
        </authorList>
    </citation>
    <scope>NUCLEOTIDE SEQUENCE [LARGE SCALE GENOMIC DNA]</scope>
    <source>
        <strain evidence="6 7">HR-BB</strain>
    </source>
</reference>
<organism evidence="6 7">
    <name type="scientific">Solimonas fluminis</name>
    <dbReference type="NCBI Taxonomy" id="2086571"/>
    <lineage>
        <taxon>Bacteria</taxon>
        <taxon>Pseudomonadati</taxon>
        <taxon>Pseudomonadota</taxon>
        <taxon>Gammaproteobacteria</taxon>
        <taxon>Nevskiales</taxon>
        <taxon>Nevskiaceae</taxon>
        <taxon>Solimonas</taxon>
    </lineage>
</organism>
<keyword evidence="5" id="KW-0676">Redox-active center</keyword>
<dbReference type="Proteomes" id="UP000238220">
    <property type="component" value="Unassembled WGS sequence"/>
</dbReference>
<evidence type="ECO:0000313" key="6">
    <source>
        <dbReference type="EMBL" id="PPE74489.1"/>
    </source>
</evidence>
<dbReference type="PIRSF" id="PIRSF005261">
    <property type="entry name" value="Heat_shock_Hsp33"/>
    <property type="match status" value="1"/>
</dbReference>
<gene>
    <name evidence="6" type="ORF">C3942_06900</name>
</gene>
<dbReference type="SUPFAM" id="SSF64397">
    <property type="entry name" value="Hsp33 domain"/>
    <property type="match status" value="1"/>
</dbReference>
<dbReference type="SUPFAM" id="SSF118352">
    <property type="entry name" value="HSP33 redox switch-like"/>
    <property type="match status" value="1"/>
</dbReference>
<evidence type="ECO:0000256" key="4">
    <source>
        <dbReference type="ARBA" id="ARBA00023186"/>
    </source>
</evidence>
<dbReference type="GO" id="GO:0051082">
    <property type="term" value="F:unfolded protein binding"/>
    <property type="evidence" value="ECO:0007669"/>
    <property type="project" value="InterPro"/>
</dbReference>
<dbReference type="Pfam" id="PF01430">
    <property type="entry name" value="HSP33"/>
    <property type="match status" value="1"/>
</dbReference>
<dbReference type="OrthoDB" id="9793753at2"/>
<dbReference type="InterPro" id="IPR023212">
    <property type="entry name" value="Hsp33_helix_hairpin_bin_dom_sf"/>
</dbReference>
<accession>A0A2S5THN1</accession>
<dbReference type="CDD" id="cd00498">
    <property type="entry name" value="Hsp33"/>
    <property type="match status" value="1"/>
</dbReference>
<evidence type="ECO:0000256" key="1">
    <source>
        <dbReference type="ARBA" id="ARBA00022490"/>
    </source>
</evidence>
<dbReference type="Gene3D" id="1.10.287.480">
    <property type="entry name" value="helix hairpin bin"/>
    <property type="match status" value="1"/>
</dbReference>
<protein>
    <submittedName>
        <fullName evidence="6">Redox-regulated molecular chaperone Hsp33</fullName>
    </submittedName>
</protein>
<dbReference type="GO" id="GO:0044183">
    <property type="term" value="F:protein folding chaperone"/>
    <property type="evidence" value="ECO:0007669"/>
    <property type="project" value="TreeGrafter"/>
</dbReference>
<keyword evidence="3" id="KW-1015">Disulfide bond</keyword>
<dbReference type="Gene3D" id="3.55.30.10">
    <property type="entry name" value="Hsp33 domain"/>
    <property type="match status" value="1"/>
</dbReference>
<evidence type="ECO:0000256" key="3">
    <source>
        <dbReference type="ARBA" id="ARBA00023157"/>
    </source>
</evidence>
<dbReference type="PANTHER" id="PTHR30111:SF1">
    <property type="entry name" value="33 KDA CHAPERONIN"/>
    <property type="match status" value="1"/>
</dbReference>